<dbReference type="AlphaFoldDB" id="A0A0S4KVD5"/>
<evidence type="ECO:0000256" key="1">
    <source>
        <dbReference type="SAM" id="MobiDB-lite"/>
    </source>
</evidence>
<sequence length="56" mass="6331">MRESSSVPPTPTPERRKATAATLTEPLIRGYPTRLYKIRGERRGKPRLLVVSPVPF</sequence>
<dbReference type="KEGG" id="nio:NITINOP_1381"/>
<gene>
    <name evidence="2" type="ORF">NITINOP_1381</name>
</gene>
<proteinExistence type="predicted"/>
<dbReference type="Proteomes" id="UP000066284">
    <property type="component" value="Chromosome 1"/>
</dbReference>
<dbReference type="STRING" id="1715989.NITINOP_1381"/>
<protein>
    <submittedName>
        <fullName evidence="2">Uncharacterized protein</fullName>
    </submittedName>
</protein>
<keyword evidence="3" id="KW-1185">Reference proteome</keyword>
<dbReference type="EMBL" id="LN885086">
    <property type="protein sequence ID" value="CUQ66356.1"/>
    <property type="molecule type" value="Genomic_DNA"/>
</dbReference>
<accession>A0A0S4KVD5</accession>
<organism evidence="2 3">
    <name type="scientific">Candidatus Nitrospira inopinata</name>
    <dbReference type="NCBI Taxonomy" id="1715989"/>
    <lineage>
        <taxon>Bacteria</taxon>
        <taxon>Pseudomonadati</taxon>
        <taxon>Nitrospirota</taxon>
        <taxon>Nitrospiria</taxon>
        <taxon>Nitrospirales</taxon>
        <taxon>Nitrospiraceae</taxon>
        <taxon>Nitrospira</taxon>
    </lineage>
</organism>
<reference evidence="3" key="1">
    <citation type="submission" date="2015-09" db="EMBL/GenBank/DDBJ databases">
        <authorList>
            <person name="Daims H."/>
        </authorList>
    </citation>
    <scope>NUCLEOTIDE SEQUENCE [LARGE SCALE GENOMIC DNA]</scope>
</reference>
<evidence type="ECO:0000313" key="3">
    <source>
        <dbReference type="Proteomes" id="UP000066284"/>
    </source>
</evidence>
<feature type="region of interest" description="Disordered" evidence="1">
    <location>
        <begin position="1"/>
        <end position="24"/>
    </location>
</feature>
<evidence type="ECO:0000313" key="2">
    <source>
        <dbReference type="EMBL" id="CUQ66356.1"/>
    </source>
</evidence>
<name>A0A0S4KVD5_9BACT</name>